<evidence type="ECO:0000256" key="1">
    <source>
        <dbReference type="SAM" id="MobiDB-lite"/>
    </source>
</evidence>
<feature type="region of interest" description="Disordered" evidence="1">
    <location>
        <begin position="110"/>
        <end position="129"/>
    </location>
</feature>
<proteinExistence type="predicted"/>
<keyword evidence="3" id="KW-1185">Reference proteome</keyword>
<dbReference type="Proteomes" id="UP000078492">
    <property type="component" value="Unassembled WGS sequence"/>
</dbReference>
<evidence type="ECO:0000313" key="2">
    <source>
        <dbReference type="EMBL" id="KYN29465.1"/>
    </source>
</evidence>
<dbReference type="AlphaFoldDB" id="A0A151JQF6"/>
<protein>
    <submittedName>
        <fullName evidence="2">Uncharacterized protein</fullName>
    </submittedName>
</protein>
<reference evidence="2 3" key="1">
    <citation type="submission" date="2015-09" db="EMBL/GenBank/DDBJ databases">
        <title>Trachymyrmex cornetzi WGS genome.</title>
        <authorList>
            <person name="Nygaard S."/>
            <person name="Hu H."/>
            <person name="Boomsma J."/>
            <person name="Zhang G."/>
        </authorList>
    </citation>
    <scope>NUCLEOTIDE SEQUENCE [LARGE SCALE GENOMIC DNA]</scope>
    <source>
        <strain evidence="2">Tcor2-1</strain>
        <tissue evidence="2">Whole body</tissue>
    </source>
</reference>
<evidence type="ECO:0000313" key="3">
    <source>
        <dbReference type="Proteomes" id="UP000078492"/>
    </source>
</evidence>
<sequence>MIPLNPEKPGKAEGGDLEALCQKLEEKRGEKCGRNRDCNAGLKLICEPPLITPSSSVASVFPGNEIYVRNTKPMFRLMSISYKSVNRETSSHEADMFSIYFPSGDVTHLTDGGDATRRRGPVRSISKAPPRRRIKVIRVSQQDRPRGSRDWHTARKHRSRHDDVTFLTVSIGALVHRNQGQGVGPRHNAPRRKNKVSYAATVLCFVDSFTEFPTLVPTRSQRCRSCARETTSGLSLARPARLLECQGQPAPEYAVRAAPACNAISNGMTINNKSRSRCPYITLKHIVRNVRETNLIRQHGEASPFVSARVNIVQERAVAAFERQEFRSVGSRILPMVKRKGTDYRTGVSWIKRFGMVQRRKEERKGEIKSSLANAVEYQAEAKGKTSRPLLREIGFAEISFIVLAVAVEFLERTPRTGPENRLNDS</sequence>
<name>A0A151JQF6_9HYME</name>
<organism evidence="2 3">
    <name type="scientific">Trachymyrmex cornetzi</name>
    <dbReference type="NCBI Taxonomy" id="471704"/>
    <lineage>
        <taxon>Eukaryota</taxon>
        <taxon>Metazoa</taxon>
        <taxon>Ecdysozoa</taxon>
        <taxon>Arthropoda</taxon>
        <taxon>Hexapoda</taxon>
        <taxon>Insecta</taxon>
        <taxon>Pterygota</taxon>
        <taxon>Neoptera</taxon>
        <taxon>Endopterygota</taxon>
        <taxon>Hymenoptera</taxon>
        <taxon>Apocrita</taxon>
        <taxon>Aculeata</taxon>
        <taxon>Formicoidea</taxon>
        <taxon>Formicidae</taxon>
        <taxon>Myrmicinae</taxon>
        <taxon>Trachymyrmex</taxon>
    </lineage>
</organism>
<gene>
    <name evidence="2" type="ORF">ALC57_01082</name>
</gene>
<accession>A0A151JQF6</accession>
<dbReference type="EMBL" id="KQ978644">
    <property type="protein sequence ID" value="KYN29465.1"/>
    <property type="molecule type" value="Genomic_DNA"/>
</dbReference>